<evidence type="ECO:0000313" key="3">
    <source>
        <dbReference type="Proteomes" id="UP001609175"/>
    </source>
</evidence>
<feature type="region of interest" description="Disordered" evidence="1">
    <location>
        <begin position="14"/>
        <end position="42"/>
    </location>
</feature>
<name>A0ABW7JSB3_9NOCA</name>
<dbReference type="Pfam" id="PF13822">
    <property type="entry name" value="ACC_epsilon"/>
    <property type="match status" value="1"/>
</dbReference>
<evidence type="ECO:0000256" key="1">
    <source>
        <dbReference type="SAM" id="MobiDB-lite"/>
    </source>
</evidence>
<proteinExistence type="predicted"/>
<organism evidence="2 3">
    <name type="scientific">Antrihabitans spumae</name>
    <dbReference type="NCBI Taxonomy" id="3373370"/>
    <lineage>
        <taxon>Bacteria</taxon>
        <taxon>Bacillati</taxon>
        <taxon>Actinomycetota</taxon>
        <taxon>Actinomycetes</taxon>
        <taxon>Mycobacteriales</taxon>
        <taxon>Nocardiaceae</taxon>
        <taxon>Antrihabitans</taxon>
    </lineage>
</organism>
<dbReference type="EMBL" id="JBIMSO010000067">
    <property type="protein sequence ID" value="MFH5210906.1"/>
    <property type="molecule type" value="Genomic_DNA"/>
</dbReference>
<protein>
    <submittedName>
        <fullName evidence="2">Acyl-CoA carboxylase subunit epsilon</fullName>
    </submittedName>
</protein>
<dbReference type="RefSeq" id="WP_395116990.1">
    <property type="nucleotide sequence ID" value="NZ_JBIMSO010000067.1"/>
</dbReference>
<reference evidence="2 3" key="1">
    <citation type="submission" date="2024-10" db="EMBL/GenBank/DDBJ databases">
        <authorList>
            <person name="Riesco R."/>
        </authorList>
    </citation>
    <scope>NUCLEOTIDE SEQUENCE [LARGE SCALE GENOMIC DNA]</scope>
    <source>
        <strain evidence="2 3">NCIMB 15449</strain>
    </source>
</reference>
<feature type="compositionally biased region" description="Polar residues" evidence="1">
    <location>
        <begin position="31"/>
        <end position="42"/>
    </location>
</feature>
<evidence type="ECO:0000313" key="2">
    <source>
        <dbReference type="EMBL" id="MFH5210906.1"/>
    </source>
</evidence>
<accession>A0ABW7JSB3</accession>
<gene>
    <name evidence="2" type="ORF">ACHIPZ_22255</name>
</gene>
<comment type="caution">
    <text evidence="2">The sequence shown here is derived from an EMBL/GenBank/DDBJ whole genome shotgun (WGS) entry which is preliminary data.</text>
</comment>
<dbReference type="InterPro" id="IPR032716">
    <property type="entry name" value="ACC_epsilon"/>
</dbReference>
<dbReference type="Proteomes" id="UP001609175">
    <property type="component" value="Unassembled WGS sequence"/>
</dbReference>
<sequence>MTLVTENEVLRDLETTSTNVGSGDIDELANGSESTVEPTVDTPTNEQLIKVLKGNPSDAEIAALVAVLSAAAASTSAAPESTRPVELWGHPTSLHRGVSPFSPYAYPQLSHLRD</sequence>